<reference evidence="1" key="1">
    <citation type="submission" date="2023-03" db="EMBL/GenBank/DDBJ databases">
        <title>Massive genome expansion in bonnet fungi (Mycena s.s.) driven by repeated elements and novel gene families across ecological guilds.</title>
        <authorList>
            <consortium name="Lawrence Berkeley National Laboratory"/>
            <person name="Harder C.B."/>
            <person name="Miyauchi S."/>
            <person name="Viragh M."/>
            <person name="Kuo A."/>
            <person name="Thoen E."/>
            <person name="Andreopoulos B."/>
            <person name="Lu D."/>
            <person name="Skrede I."/>
            <person name="Drula E."/>
            <person name="Henrissat B."/>
            <person name="Morin E."/>
            <person name="Kohler A."/>
            <person name="Barry K."/>
            <person name="LaButti K."/>
            <person name="Morin E."/>
            <person name="Salamov A."/>
            <person name="Lipzen A."/>
            <person name="Mereny Z."/>
            <person name="Hegedus B."/>
            <person name="Baldrian P."/>
            <person name="Stursova M."/>
            <person name="Weitz H."/>
            <person name="Taylor A."/>
            <person name="Grigoriev I.V."/>
            <person name="Nagy L.G."/>
            <person name="Martin F."/>
            <person name="Kauserud H."/>
        </authorList>
    </citation>
    <scope>NUCLEOTIDE SEQUENCE</scope>
    <source>
        <strain evidence="1">CBHHK182m</strain>
    </source>
</reference>
<proteinExistence type="predicted"/>
<comment type="caution">
    <text evidence="1">The sequence shown here is derived from an EMBL/GenBank/DDBJ whole genome shotgun (WGS) entry which is preliminary data.</text>
</comment>
<evidence type="ECO:0000313" key="2">
    <source>
        <dbReference type="Proteomes" id="UP001215598"/>
    </source>
</evidence>
<keyword evidence="2" id="KW-1185">Reference proteome</keyword>
<organism evidence="1 2">
    <name type="scientific">Mycena metata</name>
    <dbReference type="NCBI Taxonomy" id="1033252"/>
    <lineage>
        <taxon>Eukaryota</taxon>
        <taxon>Fungi</taxon>
        <taxon>Dikarya</taxon>
        <taxon>Basidiomycota</taxon>
        <taxon>Agaricomycotina</taxon>
        <taxon>Agaricomycetes</taxon>
        <taxon>Agaricomycetidae</taxon>
        <taxon>Agaricales</taxon>
        <taxon>Marasmiineae</taxon>
        <taxon>Mycenaceae</taxon>
        <taxon>Mycena</taxon>
    </lineage>
</organism>
<dbReference type="EMBL" id="JARKIB010000019">
    <property type="protein sequence ID" value="KAJ7768846.1"/>
    <property type="molecule type" value="Genomic_DNA"/>
</dbReference>
<evidence type="ECO:0000313" key="1">
    <source>
        <dbReference type="EMBL" id="KAJ7768846.1"/>
    </source>
</evidence>
<dbReference type="AlphaFoldDB" id="A0AAD7JPV3"/>
<sequence>MVLVVRHDSPFAGTEPPPPPVVLLLMHTDLDMQGPTDLLIHKDLEFAPGGKKTVSFAPKHTYPPPPNFDKTIPAPLQVTRCVLQKHRQWEGDEKETQIIKSIVHRLVDDLLDTTSSVSEQDEDLLTLVYQRASIFKIIDLYFMLIVVQAAEMHPMLLQYEDNWATYCIVQAHLKSTAALAGRKASAKLAHDLNDLVQSNPQTRSKTLRVKSK</sequence>
<name>A0AAD7JPV3_9AGAR</name>
<protein>
    <submittedName>
        <fullName evidence="1">Uncharacterized protein</fullName>
    </submittedName>
</protein>
<accession>A0AAD7JPV3</accession>
<gene>
    <name evidence="1" type="ORF">B0H16DRAFT_1716048</name>
</gene>
<dbReference type="Proteomes" id="UP001215598">
    <property type="component" value="Unassembled WGS sequence"/>
</dbReference>